<dbReference type="EMBL" id="NCKV01009094">
    <property type="protein sequence ID" value="RWS22336.1"/>
    <property type="molecule type" value="Genomic_DNA"/>
</dbReference>
<dbReference type="FunFam" id="3.90.780.10:FF:000004">
    <property type="entry name" value="UDP-sugar hydrolase, putative"/>
    <property type="match status" value="1"/>
</dbReference>
<comment type="catalytic activity">
    <reaction evidence="1">
        <text>a ribonucleoside 5'-phosphate + H2O = a ribonucleoside + phosphate</text>
        <dbReference type="Rhea" id="RHEA:12484"/>
        <dbReference type="ChEBI" id="CHEBI:15377"/>
        <dbReference type="ChEBI" id="CHEBI:18254"/>
        <dbReference type="ChEBI" id="CHEBI:43474"/>
        <dbReference type="ChEBI" id="CHEBI:58043"/>
        <dbReference type="EC" id="3.1.3.5"/>
    </reaction>
</comment>
<dbReference type="GO" id="GO:0005576">
    <property type="term" value="C:extracellular region"/>
    <property type="evidence" value="ECO:0007669"/>
    <property type="project" value="UniProtKB-SubCell"/>
</dbReference>
<keyword evidence="8 12" id="KW-0732">Signal</keyword>
<dbReference type="Gene3D" id="3.90.780.10">
    <property type="entry name" value="5'-Nucleotidase, C-terminal domain"/>
    <property type="match status" value="1"/>
</dbReference>
<dbReference type="PRINTS" id="PR01607">
    <property type="entry name" value="APYRASEFAMLY"/>
</dbReference>
<evidence type="ECO:0000256" key="11">
    <source>
        <dbReference type="ARBA" id="ARBA00023240"/>
    </source>
</evidence>
<dbReference type="Proteomes" id="UP000288716">
    <property type="component" value="Unassembled WGS sequence"/>
</dbReference>
<name>A0A443S459_9ACAR</name>
<evidence type="ECO:0000313" key="15">
    <source>
        <dbReference type="EMBL" id="RWS22336.1"/>
    </source>
</evidence>
<dbReference type="GO" id="GO:0008253">
    <property type="term" value="F:5'-nucleotidase activity"/>
    <property type="evidence" value="ECO:0007669"/>
    <property type="project" value="UniProtKB-EC"/>
</dbReference>
<evidence type="ECO:0000256" key="7">
    <source>
        <dbReference type="ARBA" id="ARBA00022723"/>
    </source>
</evidence>
<evidence type="ECO:0000256" key="3">
    <source>
        <dbReference type="ARBA" id="ARBA00006654"/>
    </source>
</evidence>
<keyword evidence="9 12" id="KW-0547">Nucleotide-binding</keyword>
<dbReference type="InterPro" id="IPR029052">
    <property type="entry name" value="Metallo-depent_PP-like"/>
</dbReference>
<dbReference type="FunFam" id="3.60.21.10:FF:000020">
    <property type="entry name" value="NT5E isoform 4"/>
    <property type="match status" value="1"/>
</dbReference>
<dbReference type="GO" id="GO:0000166">
    <property type="term" value="F:nucleotide binding"/>
    <property type="evidence" value="ECO:0007669"/>
    <property type="project" value="UniProtKB-KW"/>
</dbReference>
<dbReference type="SUPFAM" id="SSF55816">
    <property type="entry name" value="5'-nucleotidase (syn. UDP-sugar hydrolase), C-terminal domain"/>
    <property type="match status" value="1"/>
</dbReference>
<comment type="similarity">
    <text evidence="3 12">Belongs to the 5'-nucleotidase family.</text>
</comment>
<feature type="signal peptide" evidence="12">
    <location>
        <begin position="1"/>
        <end position="21"/>
    </location>
</feature>
<dbReference type="GO" id="GO:0090729">
    <property type="term" value="F:toxin activity"/>
    <property type="evidence" value="ECO:0007669"/>
    <property type="project" value="UniProtKB-KW"/>
</dbReference>
<feature type="domain" description="5'-Nucleotidase C-terminal" evidence="14">
    <location>
        <begin position="336"/>
        <end position="514"/>
    </location>
</feature>
<dbReference type="CDD" id="cd07409">
    <property type="entry name" value="MPP_CD73_N"/>
    <property type="match status" value="1"/>
</dbReference>
<dbReference type="GO" id="GO:0005886">
    <property type="term" value="C:plasma membrane"/>
    <property type="evidence" value="ECO:0007669"/>
    <property type="project" value="TreeGrafter"/>
</dbReference>
<evidence type="ECO:0008006" key="17">
    <source>
        <dbReference type="Google" id="ProtNLM"/>
    </source>
</evidence>
<gene>
    <name evidence="15" type="ORF">B4U80_02001</name>
</gene>
<evidence type="ECO:0000313" key="16">
    <source>
        <dbReference type="Proteomes" id="UP000288716"/>
    </source>
</evidence>
<dbReference type="GO" id="GO:0006196">
    <property type="term" value="P:AMP catabolic process"/>
    <property type="evidence" value="ECO:0007669"/>
    <property type="project" value="TreeGrafter"/>
</dbReference>
<dbReference type="Pfam" id="PF00149">
    <property type="entry name" value="Metallophos"/>
    <property type="match status" value="1"/>
</dbReference>
<dbReference type="AlphaFoldDB" id="A0A443S459"/>
<feature type="chain" id="PRO_5018824047" description="Protein 5NUC-like protein" evidence="12">
    <location>
        <begin position="22"/>
        <end position="548"/>
    </location>
</feature>
<dbReference type="InterPro" id="IPR004843">
    <property type="entry name" value="Calcineurin-like_PHP"/>
</dbReference>
<feature type="domain" description="Calcineurin-like phosphoesterase" evidence="13">
    <location>
        <begin position="25"/>
        <end position="240"/>
    </location>
</feature>
<accession>A0A443S459</accession>
<dbReference type="PANTHER" id="PTHR11575:SF24">
    <property type="entry name" value="5'-NUCLEOTIDASE"/>
    <property type="match status" value="1"/>
</dbReference>
<keyword evidence="16" id="KW-1185">Reference proteome</keyword>
<comment type="subcellular location">
    <subcellularLocation>
        <location evidence="2">Secreted</location>
    </subcellularLocation>
</comment>
<evidence type="ECO:0000259" key="14">
    <source>
        <dbReference type="Pfam" id="PF02872"/>
    </source>
</evidence>
<dbReference type="InterPro" id="IPR008334">
    <property type="entry name" value="5'-Nucleotdase_C"/>
</dbReference>
<keyword evidence="4" id="KW-1201">Platelet aggregation inhibiting toxin</keyword>
<keyword evidence="10 12" id="KW-0378">Hydrolase</keyword>
<dbReference type="STRING" id="299467.A0A443S459"/>
<dbReference type="SUPFAM" id="SSF56300">
    <property type="entry name" value="Metallo-dependent phosphatases"/>
    <property type="match status" value="1"/>
</dbReference>
<comment type="caution">
    <text evidence="15">The sequence shown here is derived from an EMBL/GenBank/DDBJ whole genome shotgun (WGS) entry which is preliminary data.</text>
</comment>
<evidence type="ECO:0000256" key="8">
    <source>
        <dbReference type="ARBA" id="ARBA00022729"/>
    </source>
</evidence>
<keyword evidence="11" id="KW-1199">Hemostasis impairing toxin</keyword>
<keyword evidence="5" id="KW-0964">Secreted</keyword>
<evidence type="ECO:0000256" key="2">
    <source>
        <dbReference type="ARBA" id="ARBA00004613"/>
    </source>
</evidence>
<dbReference type="GO" id="GO:0046872">
    <property type="term" value="F:metal ion binding"/>
    <property type="evidence" value="ECO:0007669"/>
    <property type="project" value="UniProtKB-KW"/>
</dbReference>
<dbReference type="InterPro" id="IPR036907">
    <property type="entry name" value="5'-Nucleotdase_C_sf"/>
</dbReference>
<dbReference type="PROSITE" id="PS00786">
    <property type="entry name" value="5_NUCLEOTIDASE_2"/>
    <property type="match status" value="1"/>
</dbReference>
<dbReference type="Gene3D" id="3.60.21.10">
    <property type="match status" value="1"/>
</dbReference>
<reference evidence="15 16" key="1">
    <citation type="journal article" date="2018" name="Gigascience">
        <title>Genomes of trombidid mites reveal novel predicted allergens and laterally-transferred genes associated with secondary metabolism.</title>
        <authorList>
            <person name="Dong X."/>
            <person name="Chaisiri K."/>
            <person name="Xia D."/>
            <person name="Armstrong S.D."/>
            <person name="Fang Y."/>
            <person name="Donnelly M.J."/>
            <person name="Kadowaki T."/>
            <person name="McGarry J.W."/>
            <person name="Darby A.C."/>
            <person name="Makepeace B.L."/>
        </authorList>
    </citation>
    <scope>NUCLEOTIDE SEQUENCE [LARGE SCALE GENOMIC DNA]</scope>
    <source>
        <strain evidence="15">UoL-UT</strain>
    </source>
</reference>
<evidence type="ECO:0000256" key="1">
    <source>
        <dbReference type="ARBA" id="ARBA00000815"/>
    </source>
</evidence>
<sequence>MKMILFCISLLSVLFTSTVTSLNITIIHNNDIHARFVATNVYGEDCENESNEQCFGGIAKVVYKANELRTKIPNLLFLNSGDNYVGTLWYSLFKWSLVAELVKKMKFDAMSLGNHEFDDGVEGLEPYVRETSNIIPTLACNLEISQEPQFQSIVHKSKVFAIEGRRVAVIGYITPETAHISSPGPTLKFTDEAQCIQQEINVLKKRGVNIFIALGHSGFEEDLKIAEKVPDLDIVVGGHSNTFLWSGEPPSFEKPVNDYPVVVKHNDSSITLVVQAFAFSKYLGFLNVIFDEKGNIEHFSGKPILLDYTIPADKEIQAMLSPKAAEIKSNYDLPIGNTVVMLNSDCRRNECNLGNLITDAMIFAALKSSKHKSKNGWSEYPAAFITSGGIRASIDETAKQGNITVRDILRVLPFHNEIVGLRIPGSILKDVFEHSVFRITPDSKAFAGEFLQISGFKVKYNLSKPVGEKVIKLLIRCGNDCRVPKFEAVKDSEVYNVLTLGYLAKGGDLYSMLAKIEHVSLNLTISQQLIEYIRIHSPISTALDNRSQ</sequence>
<protein>
    <recommendedName>
        <fullName evidence="17">Protein 5NUC-like protein</fullName>
    </recommendedName>
</protein>
<evidence type="ECO:0000256" key="6">
    <source>
        <dbReference type="ARBA" id="ARBA00022656"/>
    </source>
</evidence>
<evidence type="ECO:0000256" key="5">
    <source>
        <dbReference type="ARBA" id="ARBA00022525"/>
    </source>
</evidence>
<dbReference type="Pfam" id="PF02872">
    <property type="entry name" value="5_nucleotid_C"/>
    <property type="match status" value="1"/>
</dbReference>
<evidence type="ECO:0000256" key="4">
    <source>
        <dbReference type="ARBA" id="ARBA00022442"/>
    </source>
</evidence>
<keyword evidence="7" id="KW-0479">Metal-binding</keyword>
<feature type="non-terminal residue" evidence="15">
    <location>
        <position position="548"/>
    </location>
</feature>
<dbReference type="InterPro" id="IPR006179">
    <property type="entry name" value="5_nucleotidase/apyrase"/>
</dbReference>
<dbReference type="VEuPathDB" id="VectorBase:LDEU009704"/>
<evidence type="ECO:0000256" key="10">
    <source>
        <dbReference type="ARBA" id="ARBA00022801"/>
    </source>
</evidence>
<dbReference type="InterPro" id="IPR006146">
    <property type="entry name" value="5'-Nucleotdase_CS"/>
</dbReference>
<dbReference type="PANTHER" id="PTHR11575">
    <property type="entry name" value="5'-NUCLEOTIDASE-RELATED"/>
    <property type="match status" value="1"/>
</dbReference>
<evidence type="ECO:0000259" key="13">
    <source>
        <dbReference type="Pfam" id="PF00149"/>
    </source>
</evidence>
<proteinExistence type="inferred from homology"/>
<organism evidence="15 16">
    <name type="scientific">Leptotrombidium deliense</name>
    <dbReference type="NCBI Taxonomy" id="299467"/>
    <lineage>
        <taxon>Eukaryota</taxon>
        <taxon>Metazoa</taxon>
        <taxon>Ecdysozoa</taxon>
        <taxon>Arthropoda</taxon>
        <taxon>Chelicerata</taxon>
        <taxon>Arachnida</taxon>
        <taxon>Acari</taxon>
        <taxon>Acariformes</taxon>
        <taxon>Trombidiformes</taxon>
        <taxon>Prostigmata</taxon>
        <taxon>Anystina</taxon>
        <taxon>Parasitengona</taxon>
        <taxon>Trombiculoidea</taxon>
        <taxon>Trombiculidae</taxon>
        <taxon>Leptotrombidium</taxon>
    </lineage>
</organism>
<keyword evidence="6" id="KW-0800">Toxin</keyword>
<evidence type="ECO:0000256" key="12">
    <source>
        <dbReference type="RuleBase" id="RU362119"/>
    </source>
</evidence>
<evidence type="ECO:0000256" key="9">
    <source>
        <dbReference type="ARBA" id="ARBA00022741"/>
    </source>
</evidence>
<dbReference type="OrthoDB" id="7722975at2759"/>